<dbReference type="AlphaFoldDB" id="A0A081BZV5"/>
<dbReference type="GO" id="GO:0030288">
    <property type="term" value="C:outer membrane-bounded periplasmic space"/>
    <property type="evidence" value="ECO:0007669"/>
    <property type="project" value="InterPro"/>
</dbReference>
<dbReference type="GO" id="GO:0055085">
    <property type="term" value="P:transmembrane transport"/>
    <property type="evidence" value="ECO:0007669"/>
    <property type="project" value="InterPro"/>
</dbReference>
<evidence type="ECO:0000256" key="2">
    <source>
        <dbReference type="ARBA" id="ARBA00009023"/>
    </source>
</evidence>
<keyword evidence="7" id="KW-1185">Reference proteome</keyword>
<evidence type="ECO:0000313" key="6">
    <source>
        <dbReference type="EMBL" id="GAK57860.1"/>
    </source>
</evidence>
<dbReference type="NCBIfam" id="TIGR00787">
    <property type="entry name" value="dctP"/>
    <property type="match status" value="1"/>
</dbReference>
<proteinExistence type="inferred from homology"/>
<evidence type="ECO:0000256" key="3">
    <source>
        <dbReference type="ARBA" id="ARBA00022448"/>
    </source>
</evidence>
<dbReference type="InterPro" id="IPR004682">
    <property type="entry name" value="TRAP_DctP"/>
</dbReference>
<accession>A0A081BZV5</accession>
<gene>
    <name evidence="6" type="ORF">U27_04832</name>
</gene>
<name>A0A081BZV5_VECG1</name>
<evidence type="ECO:0000256" key="1">
    <source>
        <dbReference type="ARBA" id="ARBA00004196"/>
    </source>
</evidence>
<evidence type="ECO:0000313" key="7">
    <source>
        <dbReference type="Proteomes" id="UP000030661"/>
    </source>
</evidence>
<feature type="signal peptide" evidence="5">
    <location>
        <begin position="1"/>
        <end position="22"/>
    </location>
</feature>
<comment type="subcellular location">
    <subcellularLocation>
        <location evidence="1">Cell envelope</location>
    </subcellularLocation>
</comment>
<sequence length="325" mass="36663">MRRWICFVMLICLAGMVQTSGAAEITIKWGDVLAADHPSVMMIEKVAQIAAEKSNGRIEIQSYPGGQLGGSRDMIEAVSMGTQDMVTEGAANFGQWVPSIGIVEAPYIWRGIEHLLQVMDGPIGQDMNQQLIEKRGMRILGTTYYGVRNVTTTDKEIHTVADMKDFKIRVPENEIFLAMARAWGAKPTPMNFNELYLALRQKVVDGQENPSPTIDSAKFYEVQKYLILTGHIITPRLVVINEALWQKLSEDDQKILQEAVKEGISYNNAEILQREKDLLAKFEQEGMTIITPEIEEFRKAVLDSVPAMFEEKWGKGLWEQIQNVK</sequence>
<dbReference type="InterPro" id="IPR018389">
    <property type="entry name" value="DctP_fam"/>
</dbReference>
<keyword evidence="4 5" id="KW-0732">Signal</keyword>
<protein>
    <submittedName>
        <fullName evidence="6">Putative C4-dicarboxylate ABC transporter substrate binding protein</fullName>
    </submittedName>
</protein>
<keyword evidence="3" id="KW-0813">Transport</keyword>
<dbReference type="EMBL" id="DF820466">
    <property type="protein sequence ID" value="GAK57860.1"/>
    <property type="molecule type" value="Genomic_DNA"/>
</dbReference>
<comment type="similarity">
    <text evidence="2">Belongs to the bacterial solute-binding protein 7 family.</text>
</comment>
<dbReference type="PIRSF" id="PIRSF006470">
    <property type="entry name" value="DctB"/>
    <property type="match status" value="1"/>
</dbReference>
<evidence type="ECO:0000256" key="4">
    <source>
        <dbReference type="ARBA" id="ARBA00022729"/>
    </source>
</evidence>
<feature type="chain" id="PRO_5001755442" evidence="5">
    <location>
        <begin position="23"/>
        <end position="325"/>
    </location>
</feature>
<dbReference type="Gene3D" id="3.40.190.170">
    <property type="entry name" value="Bacterial extracellular solute-binding protein, family 7"/>
    <property type="match status" value="1"/>
</dbReference>
<dbReference type="PANTHER" id="PTHR33376">
    <property type="match status" value="1"/>
</dbReference>
<dbReference type="Pfam" id="PF03480">
    <property type="entry name" value="DctP"/>
    <property type="match status" value="1"/>
</dbReference>
<dbReference type="HOGENOM" id="CLU_036176_1_1_0"/>
<dbReference type="CDD" id="cd13672">
    <property type="entry name" value="PBP2_TRAP_Siap"/>
    <property type="match status" value="1"/>
</dbReference>
<evidence type="ECO:0000256" key="5">
    <source>
        <dbReference type="SAM" id="SignalP"/>
    </source>
</evidence>
<dbReference type="NCBIfam" id="NF037995">
    <property type="entry name" value="TRAP_S1"/>
    <property type="match status" value="1"/>
</dbReference>
<reference evidence="6" key="1">
    <citation type="journal article" date="2015" name="PeerJ">
        <title>First genomic representation of candidate bacterial phylum KSB3 points to enhanced environmental sensing as a trigger of wastewater bulking.</title>
        <authorList>
            <person name="Sekiguchi Y."/>
            <person name="Ohashi A."/>
            <person name="Parks D.H."/>
            <person name="Yamauchi T."/>
            <person name="Tyson G.W."/>
            <person name="Hugenholtz P."/>
        </authorList>
    </citation>
    <scope>NUCLEOTIDE SEQUENCE [LARGE SCALE GENOMIC DNA]</scope>
</reference>
<organism evidence="6">
    <name type="scientific">Vecturithrix granuli</name>
    <dbReference type="NCBI Taxonomy" id="1499967"/>
    <lineage>
        <taxon>Bacteria</taxon>
        <taxon>Candidatus Moduliflexota</taxon>
        <taxon>Candidatus Vecturitrichia</taxon>
        <taxon>Candidatus Vecturitrichales</taxon>
        <taxon>Candidatus Vecturitrichaceae</taxon>
        <taxon>Candidatus Vecturithrix</taxon>
    </lineage>
</organism>
<dbReference type="eggNOG" id="COG1638">
    <property type="taxonomic scope" value="Bacteria"/>
</dbReference>
<dbReference type="Proteomes" id="UP000030661">
    <property type="component" value="Unassembled WGS sequence"/>
</dbReference>
<dbReference type="STRING" id="1499967.U27_04832"/>
<dbReference type="InterPro" id="IPR038404">
    <property type="entry name" value="TRAP_DctP_sf"/>
</dbReference>
<dbReference type="PANTHER" id="PTHR33376:SF4">
    <property type="entry name" value="SIALIC ACID-BINDING PERIPLASMIC PROTEIN SIAP"/>
    <property type="match status" value="1"/>
</dbReference>